<feature type="signal peptide" evidence="1">
    <location>
        <begin position="1"/>
        <end position="24"/>
    </location>
</feature>
<dbReference type="OrthoDB" id="4703at2759"/>
<sequence>MMAFLIWAHNLLILYIQQKQLVIGEEVDDDSSKTFYCGGSVTSIDWAPTNHEKNFLAVAVNNIEIGIKLGLIEPLTSCVQL</sequence>
<keyword evidence="1" id="KW-0732">Signal</keyword>
<dbReference type="EMBL" id="CVRI01000035">
    <property type="protein sequence ID" value="CRK92774.1"/>
    <property type="molecule type" value="Genomic_DNA"/>
</dbReference>
<name>A0A1J1I1Q6_9DIPT</name>
<organism evidence="2 3">
    <name type="scientific">Clunio marinus</name>
    <dbReference type="NCBI Taxonomy" id="568069"/>
    <lineage>
        <taxon>Eukaryota</taxon>
        <taxon>Metazoa</taxon>
        <taxon>Ecdysozoa</taxon>
        <taxon>Arthropoda</taxon>
        <taxon>Hexapoda</taxon>
        <taxon>Insecta</taxon>
        <taxon>Pterygota</taxon>
        <taxon>Neoptera</taxon>
        <taxon>Endopterygota</taxon>
        <taxon>Diptera</taxon>
        <taxon>Nematocera</taxon>
        <taxon>Chironomoidea</taxon>
        <taxon>Chironomidae</taxon>
        <taxon>Clunio</taxon>
    </lineage>
</organism>
<accession>A0A1J1I1Q6</accession>
<reference evidence="2 3" key="1">
    <citation type="submission" date="2015-04" db="EMBL/GenBank/DDBJ databases">
        <authorList>
            <person name="Syromyatnikov M.Y."/>
            <person name="Popov V.N."/>
        </authorList>
    </citation>
    <scope>NUCLEOTIDE SEQUENCE [LARGE SCALE GENOMIC DNA]</scope>
</reference>
<protein>
    <submittedName>
        <fullName evidence="2">CLUMA_CG006430, isoform A</fullName>
    </submittedName>
</protein>
<keyword evidence="3" id="KW-1185">Reference proteome</keyword>
<evidence type="ECO:0000313" key="3">
    <source>
        <dbReference type="Proteomes" id="UP000183832"/>
    </source>
</evidence>
<gene>
    <name evidence="2" type="ORF">CLUMA_CG006430</name>
</gene>
<dbReference type="Proteomes" id="UP000183832">
    <property type="component" value="Unassembled WGS sequence"/>
</dbReference>
<dbReference type="AlphaFoldDB" id="A0A1J1I1Q6"/>
<evidence type="ECO:0000256" key="1">
    <source>
        <dbReference type="SAM" id="SignalP"/>
    </source>
</evidence>
<proteinExistence type="predicted"/>
<feature type="chain" id="PRO_5013176110" evidence="1">
    <location>
        <begin position="25"/>
        <end position="81"/>
    </location>
</feature>
<evidence type="ECO:0000313" key="2">
    <source>
        <dbReference type="EMBL" id="CRK92774.1"/>
    </source>
</evidence>